<dbReference type="GO" id="GO:0005694">
    <property type="term" value="C:chromosome"/>
    <property type="evidence" value="ECO:0007669"/>
    <property type="project" value="UniProtKB-SubCell"/>
</dbReference>
<dbReference type="PANTHER" id="PTHR22100:SF13">
    <property type="entry name" value="WINGS APART-LIKE PROTEIN HOMOLOG"/>
    <property type="match status" value="1"/>
</dbReference>
<comment type="function">
    <text evidence="14">Regulator of sister chromatid cohesion in mitosis which negatively regulates cohesin association with chromatin. Involved in both sister chromatid cohesion during interphase and sister-chromatid resolution during early stages of mitosis. Couples DNA replication to sister chromatid cohesion. Cohesion ensures that chromosome partitioning is accurate in both meiotic and mitotic cells and plays an important role in DNA repair.</text>
</comment>
<evidence type="ECO:0000256" key="6">
    <source>
        <dbReference type="ARBA" id="ARBA00022490"/>
    </source>
</evidence>
<dbReference type="Gene3D" id="1.25.10.10">
    <property type="entry name" value="Leucine-rich Repeat Variant"/>
    <property type="match status" value="1"/>
</dbReference>
<evidence type="ECO:0000256" key="9">
    <source>
        <dbReference type="ARBA" id="ARBA00022776"/>
    </source>
</evidence>
<feature type="compositionally biased region" description="Basic and acidic residues" evidence="18">
    <location>
        <begin position="137"/>
        <end position="149"/>
    </location>
</feature>
<dbReference type="Proteomes" id="UP000007635">
    <property type="component" value="Chromosome V"/>
</dbReference>
<dbReference type="FunFam" id="1.25.10.10:FF:000085">
    <property type="entry name" value="Wings apart-like protein homolog"/>
    <property type="match status" value="1"/>
</dbReference>
<evidence type="ECO:0000256" key="18">
    <source>
        <dbReference type="SAM" id="MobiDB-lite"/>
    </source>
</evidence>
<evidence type="ECO:0000256" key="3">
    <source>
        <dbReference type="ARBA" id="ARBA00004496"/>
    </source>
</evidence>
<keyword evidence="6" id="KW-0963">Cytoplasm</keyword>
<evidence type="ECO:0000256" key="7">
    <source>
        <dbReference type="ARBA" id="ARBA00022553"/>
    </source>
</evidence>
<proteinExistence type="inferred from homology"/>
<evidence type="ECO:0000256" key="4">
    <source>
        <dbReference type="ARBA" id="ARBA00006854"/>
    </source>
</evidence>
<dbReference type="PROSITE" id="PS51271">
    <property type="entry name" value="WAPL"/>
    <property type="match status" value="1"/>
</dbReference>
<comment type="similarity">
    <text evidence="4">Belongs to the WAPL family.</text>
</comment>
<feature type="region of interest" description="Disordered" evidence="18">
    <location>
        <begin position="1"/>
        <end position="198"/>
    </location>
</feature>
<dbReference type="PANTHER" id="PTHR22100">
    <property type="entry name" value="WINGS APART-LIKE PROTEIN HOMOLOG"/>
    <property type="match status" value="1"/>
</dbReference>
<feature type="compositionally biased region" description="Acidic residues" evidence="18">
    <location>
        <begin position="454"/>
        <end position="465"/>
    </location>
</feature>
<feature type="region of interest" description="Disordered" evidence="18">
    <location>
        <begin position="212"/>
        <end position="356"/>
    </location>
</feature>
<keyword evidence="7" id="KW-0597">Phosphoprotein</keyword>
<feature type="compositionally biased region" description="Polar residues" evidence="18">
    <location>
        <begin position="280"/>
        <end position="292"/>
    </location>
</feature>
<feature type="region of interest" description="Disordered" evidence="18">
    <location>
        <begin position="596"/>
        <end position="640"/>
    </location>
</feature>
<name>G3PMQ4_GASAC</name>
<dbReference type="InterPro" id="IPR039874">
    <property type="entry name" value="WAPL"/>
</dbReference>
<feature type="domain" description="WAPL" evidence="19">
    <location>
        <begin position="661"/>
        <end position="1205"/>
    </location>
</feature>
<evidence type="ECO:0000313" key="20">
    <source>
        <dbReference type="Ensembl" id="ENSGACP00000018887.2"/>
    </source>
</evidence>
<sequence length="1226" mass="133925">MTSRFGKTYSRKGGEGTSKFDEVLSTKRGTLSTKWGDTTYKAKVGAKRAGAPKNDSVLEVYKRPRLGGDGLEDPFGFDSDEESKPVSSRSGNKSSPAKPSSAEPPRAQRPGISPDAGSRSSLQGGSRALSAAQGTSRRADDRNQPRVVEDTDCFFSSSSASIGKKQQPTSLSENQHSYSWYQNASESDKKPLAQTTTLKTASKAEATYDSWDAIMGLGPPSPSQEPRNPAPTLSWATAGLSVGGADPRPTRCERPPSPPRLQSPGDSEDPASDFLLEISDYSQTSSDPSLARNSKCRTYRRPNKQGPGKASDSSGAAGSAPSTGPPKPDGSNKTTGGGRGRGRTRDFTVLHPSSVSMCNVTIQDRGVEEFSADAAPSAGGNGAGPGGTADLGEAGWQRTKAEQRNTRSNPAQTHRDSKPDLFGFDDADVHQQEDGQHVSEGRSSYKIQYFGFDDMSDSDGSDDDAAKERRRAKKAAAATARERAPVVTIEEEEELTDEMPDPFENLERLEMLDRPAAKENKKNVEKPGSRIQAEALDFSEDGLRVVAGAPGRPSQGKAAEKNPDSFRRIFSAHKKSPTKAVYNARHWALESEEAPPATFLGRSPPAPQAPASAGGSSKEPKDDAPKDDGVFKAPPPPPKVTKFVTLPTDLYQDAVTALKCRKEHKELYTVVQHVKHFNDVVEFGENQEFTDDFEYLATGLKSGQPLNTRCLSVISLAARCAMPSFRMHLRARGKVAQVFKTLNDAPQHSNLALCTASLMYILSRDRLNMDLDRSCLDLMIRLLEMDHDQEGGAATGPDPTAQFSAREIAKMKEKIRKLCDTVHNKHLDLQNITTGHLAMETLLSLTSKRAGDWFKEELRLLGGLDHIVDKVKECVNNLNQEDEKEKLVSSLWGAERCLRVLESVTVHNPENQGYLIAYKDSSLIISSAKVLRRCEEMIQRYSRERSADGAVGKAVEDCMRAIIGVLLNLTHDNEWGSTKTGEQEDFIMTALNCVLKVPQYLPQEQRFDIRVLGLGLLINLVEYSARNKHCLMEMEMDGGQGPFDSTVLLDPQHQDVASTGPLSAIAALVQLFLQRERAAIQAEAQTDDLIKEAPKPAADKSGQWQESGGEIQWVANDNNNTPTEEEEKQKAKEEEDEELDLNKALQHAGKHMEDSIVASYTALLLGCLCQGSALNVTTVRDNLPKGDFSIMTEMLKKFLNFMNLTCDVGTTGQKSISRIIDYLEHC</sequence>
<dbReference type="InterPro" id="IPR012502">
    <property type="entry name" value="WAPL_dom"/>
</dbReference>
<keyword evidence="21" id="KW-1185">Reference proteome</keyword>
<dbReference type="Ensembl" id="ENSGACT00000018925.2">
    <property type="protein sequence ID" value="ENSGACP00000018887.2"/>
    <property type="gene ID" value="ENSGACG00000014310.2"/>
</dbReference>
<evidence type="ECO:0000256" key="1">
    <source>
        <dbReference type="ARBA" id="ARBA00004123"/>
    </source>
</evidence>
<feature type="compositionally biased region" description="Acidic residues" evidence="18">
    <location>
        <begin position="489"/>
        <end position="501"/>
    </location>
</feature>
<evidence type="ECO:0000256" key="15">
    <source>
        <dbReference type="ARBA" id="ARBA00064348"/>
    </source>
</evidence>
<dbReference type="InterPro" id="IPR011989">
    <property type="entry name" value="ARM-like"/>
</dbReference>
<feature type="compositionally biased region" description="Gly residues" evidence="18">
    <location>
        <begin position="379"/>
        <end position="389"/>
    </location>
</feature>
<evidence type="ECO:0000313" key="21">
    <source>
        <dbReference type="Proteomes" id="UP000007635"/>
    </source>
</evidence>
<keyword evidence="12" id="KW-0539">Nucleus</keyword>
<dbReference type="OMA" id="WVANDSD"/>
<dbReference type="GO" id="GO:0005634">
    <property type="term" value="C:nucleus"/>
    <property type="evidence" value="ECO:0007669"/>
    <property type="project" value="UniProtKB-SubCell"/>
</dbReference>
<feature type="compositionally biased region" description="Basic and acidic residues" evidence="18">
    <location>
        <begin position="427"/>
        <end position="440"/>
    </location>
</feature>
<feature type="compositionally biased region" description="Basic and acidic residues" evidence="18">
    <location>
        <begin position="12"/>
        <end position="25"/>
    </location>
</feature>
<evidence type="ECO:0000256" key="5">
    <source>
        <dbReference type="ARBA" id="ARBA00022454"/>
    </source>
</evidence>
<feature type="compositionally biased region" description="Polar residues" evidence="18">
    <location>
        <begin position="154"/>
        <end position="185"/>
    </location>
</feature>
<comment type="subcellular location">
    <subcellularLocation>
        <location evidence="2">Chromosome</location>
    </subcellularLocation>
    <subcellularLocation>
        <location evidence="3">Cytoplasm</location>
    </subcellularLocation>
    <subcellularLocation>
        <location evidence="1">Nucleus</location>
    </subcellularLocation>
</comment>
<dbReference type="AlphaFoldDB" id="G3PMQ4"/>
<evidence type="ECO:0000256" key="8">
    <source>
        <dbReference type="ARBA" id="ARBA00022618"/>
    </source>
</evidence>
<evidence type="ECO:0000256" key="10">
    <source>
        <dbReference type="ARBA" id="ARBA00022990"/>
    </source>
</evidence>
<keyword evidence="13" id="KW-0131">Cell cycle</keyword>
<keyword evidence="5" id="KW-0158">Chromosome</keyword>
<reference evidence="20" key="2">
    <citation type="submission" date="2025-08" db="UniProtKB">
        <authorList>
            <consortium name="Ensembl"/>
        </authorList>
    </citation>
    <scope>IDENTIFICATION</scope>
</reference>
<dbReference type="STRING" id="69293.ENSGACP00000018887"/>
<evidence type="ECO:0000256" key="17">
    <source>
        <dbReference type="ARBA" id="ARBA00080613"/>
    </source>
</evidence>
<accession>G3PMQ4</accession>
<dbReference type="eggNOG" id="KOG2152">
    <property type="taxonomic scope" value="Eukaryota"/>
</dbReference>
<keyword evidence="8" id="KW-0132">Cell division</keyword>
<feature type="region of interest" description="Disordered" evidence="18">
    <location>
        <begin position="1113"/>
        <end position="1135"/>
    </location>
</feature>
<feature type="compositionally biased region" description="Polar residues" evidence="18">
    <location>
        <begin position="27"/>
        <end position="36"/>
    </location>
</feature>
<organism evidence="20 21">
    <name type="scientific">Gasterosteus aculeatus aculeatus</name>
    <name type="common">three-spined stickleback</name>
    <dbReference type="NCBI Taxonomy" id="481459"/>
    <lineage>
        <taxon>Eukaryota</taxon>
        <taxon>Metazoa</taxon>
        <taxon>Chordata</taxon>
        <taxon>Craniata</taxon>
        <taxon>Vertebrata</taxon>
        <taxon>Euteleostomi</taxon>
        <taxon>Actinopterygii</taxon>
        <taxon>Neopterygii</taxon>
        <taxon>Teleostei</taxon>
        <taxon>Neoteleostei</taxon>
        <taxon>Acanthomorphata</taxon>
        <taxon>Eupercaria</taxon>
        <taxon>Perciformes</taxon>
        <taxon>Cottioidei</taxon>
        <taxon>Gasterosteales</taxon>
        <taxon>Gasterosteidae</taxon>
        <taxon>Gasterosteus</taxon>
    </lineage>
</organism>
<feature type="region of interest" description="Disordered" evidence="18">
    <location>
        <begin position="545"/>
        <end position="565"/>
    </location>
</feature>
<feature type="compositionally biased region" description="Low complexity" evidence="18">
    <location>
        <begin position="93"/>
        <end position="105"/>
    </location>
</feature>
<evidence type="ECO:0000256" key="14">
    <source>
        <dbReference type="ARBA" id="ARBA00054706"/>
    </source>
</evidence>
<feature type="compositionally biased region" description="Basic residues" evidence="18">
    <location>
        <begin position="294"/>
        <end position="303"/>
    </location>
</feature>
<evidence type="ECO:0000256" key="16">
    <source>
        <dbReference type="ARBA" id="ARBA00069316"/>
    </source>
</evidence>
<evidence type="ECO:0000256" key="12">
    <source>
        <dbReference type="ARBA" id="ARBA00023242"/>
    </source>
</evidence>
<keyword evidence="9" id="KW-0498">Mitosis</keyword>
<evidence type="ECO:0000256" key="13">
    <source>
        <dbReference type="ARBA" id="ARBA00023306"/>
    </source>
</evidence>
<feature type="compositionally biased region" description="Low complexity" evidence="18">
    <location>
        <begin position="306"/>
        <end position="322"/>
    </location>
</feature>
<evidence type="ECO:0000256" key="2">
    <source>
        <dbReference type="ARBA" id="ARBA00004286"/>
    </source>
</evidence>
<dbReference type="GO" id="GO:0051301">
    <property type="term" value="P:cell division"/>
    <property type="evidence" value="ECO:0007669"/>
    <property type="project" value="UniProtKB-KW"/>
</dbReference>
<evidence type="ECO:0000259" key="19">
    <source>
        <dbReference type="PROSITE" id="PS51271"/>
    </source>
</evidence>
<dbReference type="InterPro" id="IPR022771">
    <property type="entry name" value="WAPL_C"/>
</dbReference>
<keyword evidence="11" id="KW-0175">Coiled coil</keyword>
<dbReference type="Pfam" id="PF07814">
    <property type="entry name" value="WAPL"/>
    <property type="match status" value="1"/>
</dbReference>
<reference evidence="20 21" key="1">
    <citation type="journal article" date="2021" name="G3 (Bethesda)">
        <title>Improved contiguity of the threespine stickleback genome using long-read sequencing.</title>
        <authorList>
            <person name="Nath S."/>
            <person name="Shaw D.E."/>
            <person name="White M.A."/>
        </authorList>
    </citation>
    <scope>NUCLEOTIDE SEQUENCE [LARGE SCALE GENOMIC DNA]</scope>
    <source>
        <strain evidence="20 21">Lake Benthic</strain>
    </source>
</reference>
<dbReference type="InParanoid" id="G3PMQ4"/>
<reference evidence="20" key="3">
    <citation type="submission" date="2025-09" db="UniProtKB">
        <authorList>
            <consortium name="Ensembl"/>
        </authorList>
    </citation>
    <scope>IDENTIFICATION</scope>
</reference>
<protein>
    <recommendedName>
        <fullName evidence="16">Wings apart-like protein homolog</fullName>
    </recommendedName>
    <alternativeName>
        <fullName evidence="17">WAPL cohesin release factor</fullName>
    </alternativeName>
</protein>
<dbReference type="GO" id="GO:0005737">
    <property type="term" value="C:cytoplasm"/>
    <property type="evidence" value="ECO:0007669"/>
    <property type="project" value="UniProtKB-SubCell"/>
</dbReference>
<feature type="compositionally biased region" description="Basic and acidic residues" evidence="18">
    <location>
        <begin position="618"/>
        <end position="630"/>
    </location>
</feature>
<dbReference type="GeneTree" id="ENSGT00390000015768"/>
<comment type="subunit">
    <text evidence="15">Interacts with the cohesin complex throughout the cell cycle; interacts with both chromatin-bound and soluble pools of the complex. Interacts with RAD21; the interaction is direct. Interacts with PDS5A; the interaction is direct, cohesin-dependent and competitive with CDCA5/SORORIN. Interacts (via FGF motifs) with PDS5B; the interaction is direct. Interacts with a SMC1 protein (SMC1A or SMC1B) and SMC3.</text>
</comment>
<keyword evidence="10" id="KW-0007">Acetylation</keyword>
<dbReference type="Bgee" id="ENSGACG00000014310">
    <property type="expression patterns" value="Expressed in spleen and 13 other cell types or tissues"/>
</dbReference>
<evidence type="ECO:0000256" key="11">
    <source>
        <dbReference type="ARBA" id="ARBA00023054"/>
    </source>
</evidence>
<feature type="region of interest" description="Disordered" evidence="18">
    <location>
        <begin position="369"/>
        <end position="504"/>
    </location>
</feature>